<dbReference type="AlphaFoldDB" id="A0A1B1A0H4"/>
<evidence type="ECO:0000313" key="3">
    <source>
        <dbReference type="Proteomes" id="UP000013243"/>
    </source>
</evidence>
<dbReference type="KEGG" id="rmb:K529_004875"/>
<name>A0A1B1A0H4_9RHOB</name>
<dbReference type="Proteomes" id="UP000013243">
    <property type="component" value="Chromosome"/>
</dbReference>
<feature type="compositionally biased region" description="Basic residues" evidence="1">
    <location>
        <begin position="1"/>
        <end position="11"/>
    </location>
</feature>
<dbReference type="STRING" id="1265309.K529_004875"/>
<evidence type="ECO:0000313" key="2">
    <source>
        <dbReference type="EMBL" id="ANP40094.1"/>
    </source>
</evidence>
<gene>
    <name evidence="2" type="ORF">K529_004875</name>
</gene>
<sequence length="72" mass="8521">MRKTPKRRWGWRRAFGPAPPPTRRAQPDQGMFHARKMGGSLPQPAEVQMSFRKMLHKNHRPWADIPENATFW</sequence>
<feature type="region of interest" description="Disordered" evidence="1">
    <location>
        <begin position="1"/>
        <end position="41"/>
    </location>
</feature>
<proteinExistence type="predicted"/>
<organism evidence="2 3">
    <name type="scientific">Tritonibacter mobilis F1926</name>
    <dbReference type="NCBI Taxonomy" id="1265309"/>
    <lineage>
        <taxon>Bacteria</taxon>
        <taxon>Pseudomonadati</taxon>
        <taxon>Pseudomonadota</taxon>
        <taxon>Alphaproteobacteria</taxon>
        <taxon>Rhodobacterales</taxon>
        <taxon>Paracoccaceae</taxon>
        <taxon>Tritonibacter</taxon>
    </lineage>
</organism>
<accession>A0A1B1A0H4</accession>
<reference evidence="2 3" key="1">
    <citation type="journal article" date="2016" name="ISME J.">
        <title>Global occurrence and heterogeneity of the Roseobacter-clade species Ruegeria mobilis.</title>
        <authorList>
            <person name="Sonnenschein E."/>
            <person name="Gram L."/>
        </authorList>
    </citation>
    <scope>NUCLEOTIDE SEQUENCE [LARGE SCALE GENOMIC DNA]</scope>
    <source>
        <strain evidence="2 3">F1926</strain>
    </source>
</reference>
<protein>
    <submittedName>
        <fullName evidence="2">Uncharacterized protein</fullName>
    </submittedName>
</protein>
<evidence type="ECO:0000256" key="1">
    <source>
        <dbReference type="SAM" id="MobiDB-lite"/>
    </source>
</evidence>
<dbReference type="EMBL" id="CP015230">
    <property type="protein sequence ID" value="ANP40094.1"/>
    <property type="molecule type" value="Genomic_DNA"/>
</dbReference>